<protein>
    <submittedName>
        <fullName evidence="1">Uncharacterized protein</fullName>
    </submittedName>
</protein>
<dbReference type="EMBL" id="BAAAFH010000022">
    <property type="protein sequence ID" value="GAA0876953.1"/>
    <property type="molecule type" value="Genomic_DNA"/>
</dbReference>
<evidence type="ECO:0000313" key="2">
    <source>
        <dbReference type="Proteomes" id="UP001501126"/>
    </source>
</evidence>
<accession>A0ABP3Y8J6</accession>
<comment type="caution">
    <text evidence="1">The sequence shown here is derived from an EMBL/GenBank/DDBJ whole genome shotgun (WGS) entry which is preliminary data.</text>
</comment>
<name>A0ABP3Y8J6_9FLAO</name>
<gene>
    <name evidence="1" type="ORF">GCM10009118_33630</name>
</gene>
<organism evidence="1 2">
    <name type="scientific">Wandonia haliotis</name>
    <dbReference type="NCBI Taxonomy" id="574963"/>
    <lineage>
        <taxon>Bacteria</taxon>
        <taxon>Pseudomonadati</taxon>
        <taxon>Bacteroidota</taxon>
        <taxon>Flavobacteriia</taxon>
        <taxon>Flavobacteriales</taxon>
        <taxon>Crocinitomicaceae</taxon>
        <taxon>Wandonia</taxon>
    </lineage>
</organism>
<dbReference type="RefSeq" id="WP_343790835.1">
    <property type="nucleotide sequence ID" value="NZ_BAAAFH010000022.1"/>
</dbReference>
<sequence>MQLPSVFKLSDRPEPGIIELLKATRLGTKGATYRHLDTEKRINELVTPLFLYIQRREKVLGNITFCRRSLPTSVNVFYIRYFAFDRKWSASEEQEKEQKNSLFKKGLDQFFQAAFEGQFTPTPDLFYAYIEPNNTRSLWMAKNFNFQTHTQIVTWSMSRNFPRHHKQVRLLTTGEKEQYHQLLTEQYREYALFFPHHTLKDNPIIGYFEGTSLIAACKIHEVNWQIIRLPGKNGKLLTQVLPFIPFVNRIIRPSHHRFLAAEGLVSLKKDPTIIASLLQSALAITKTNLLLTWYDEKDIFAQSLYPHIKRGLANYLLPKQNVALVTKEREPGNLSTNTPCYVSAFDLI</sequence>
<proteinExistence type="predicted"/>
<evidence type="ECO:0000313" key="1">
    <source>
        <dbReference type="EMBL" id="GAA0876953.1"/>
    </source>
</evidence>
<reference evidence="2" key="1">
    <citation type="journal article" date="2019" name="Int. J. Syst. Evol. Microbiol.">
        <title>The Global Catalogue of Microorganisms (GCM) 10K type strain sequencing project: providing services to taxonomists for standard genome sequencing and annotation.</title>
        <authorList>
            <consortium name="The Broad Institute Genomics Platform"/>
            <consortium name="The Broad Institute Genome Sequencing Center for Infectious Disease"/>
            <person name="Wu L."/>
            <person name="Ma J."/>
        </authorList>
    </citation>
    <scope>NUCLEOTIDE SEQUENCE [LARGE SCALE GENOMIC DNA]</scope>
    <source>
        <strain evidence="2">JCM 16083</strain>
    </source>
</reference>
<dbReference type="Proteomes" id="UP001501126">
    <property type="component" value="Unassembled WGS sequence"/>
</dbReference>
<keyword evidence="2" id="KW-1185">Reference proteome</keyword>